<feature type="compositionally biased region" description="Basic residues" evidence="1">
    <location>
        <begin position="109"/>
        <end position="126"/>
    </location>
</feature>
<accession>A0A397SBR0</accession>
<dbReference type="Proteomes" id="UP000265703">
    <property type="component" value="Unassembled WGS sequence"/>
</dbReference>
<name>A0A397SBR0_9GLOM</name>
<proteinExistence type="predicted"/>
<sequence>MSKLTRLPYFVSNVAWELVDFLHWSMVYAKDFGTTLESARRALNKFKEEANSDKVTSFWQNSSSFLNMLRTAVDLNTNKILNRVSDLHDDVSQTIFNKVSELVFMKKSRKNHHQKKRKKTSGKKIHYLMERK</sequence>
<evidence type="ECO:0000256" key="1">
    <source>
        <dbReference type="SAM" id="MobiDB-lite"/>
    </source>
</evidence>
<comment type="caution">
    <text evidence="2">The sequence shown here is derived from an EMBL/GenBank/DDBJ whole genome shotgun (WGS) entry which is preliminary data.</text>
</comment>
<keyword evidence="3" id="KW-1185">Reference proteome</keyword>
<protein>
    <submittedName>
        <fullName evidence="2">Uncharacterized protein</fullName>
    </submittedName>
</protein>
<reference evidence="2 3" key="1">
    <citation type="submission" date="2018-06" db="EMBL/GenBank/DDBJ databases">
        <title>Comparative genomics reveals the genomic features of Rhizophagus irregularis, R. cerebriforme, R. diaphanum and Gigaspora rosea, and their symbiotic lifestyle signature.</title>
        <authorList>
            <person name="Morin E."/>
            <person name="San Clemente H."/>
            <person name="Chen E.C.H."/>
            <person name="De La Providencia I."/>
            <person name="Hainaut M."/>
            <person name="Kuo A."/>
            <person name="Kohler A."/>
            <person name="Murat C."/>
            <person name="Tang N."/>
            <person name="Roy S."/>
            <person name="Loubradou J."/>
            <person name="Henrissat B."/>
            <person name="Grigoriev I.V."/>
            <person name="Corradi N."/>
            <person name="Roux C."/>
            <person name="Martin F.M."/>
        </authorList>
    </citation>
    <scope>NUCLEOTIDE SEQUENCE [LARGE SCALE GENOMIC DNA]</scope>
    <source>
        <strain evidence="2 3">DAOM 227022</strain>
    </source>
</reference>
<dbReference type="EMBL" id="QKYT01000546">
    <property type="protein sequence ID" value="RIA83733.1"/>
    <property type="molecule type" value="Genomic_DNA"/>
</dbReference>
<dbReference type="AlphaFoldDB" id="A0A397SBR0"/>
<gene>
    <name evidence="2" type="ORF">C1645_448335</name>
</gene>
<organism evidence="2 3">
    <name type="scientific">Glomus cerebriforme</name>
    <dbReference type="NCBI Taxonomy" id="658196"/>
    <lineage>
        <taxon>Eukaryota</taxon>
        <taxon>Fungi</taxon>
        <taxon>Fungi incertae sedis</taxon>
        <taxon>Mucoromycota</taxon>
        <taxon>Glomeromycotina</taxon>
        <taxon>Glomeromycetes</taxon>
        <taxon>Glomerales</taxon>
        <taxon>Glomeraceae</taxon>
        <taxon>Glomus</taxon>
    </lineage>
</organism>
<dbReference type="OrthoDB" id="2445243at2759"/>
<evidence type="ECO:0000313" key="2">
    <source>
        <dbReference type="EMBL" id="RIA83733.1"/>
    </source>
</evidence>
<evidence type="ECO:0000313" key="3">
    <source>
        <dbReference type="Proteomes" id="UP000265703"/>
    </source>
</evidence>
<feature type="region of interest" description="Disordered" evidence="1">
    <location>
        <begin position="109"/>
        <end position="132"/>
    </location>
</feature>